<reference evidence="2" key="1">
    <citation type="submission" date="2018-08" db="EMBL/GenBank/DDBJ databases">
        <authorList>
            <person name="Zhang J."/>
            <person name="Du Z.-J."/>
        </authorList>
    </citation>
    <scope>NUCLEOTIDE SEQUENCE [LARGE SCALE GENOMIC DNA]</scope>
    <source>
        <strain evidence="2">KCTC 52655</strain>
    </source>
</reference>
<comment type="caution">
    <text evidence="1">The sequence shown here is derived from an EMBL/GenBank/DDBJ whole genome shotgun (WGS) entry which is preliminary data.</text>
</comment>
<dbReference type="EMBL" id="QRHA01000005">
    <property type="protein sequence ID" value="RDV26134.1"/>
    <property type="molecule type" value="Genomic_DNA"/>
</dbReference>
<proteinExistence type="predicted"/>
<gene>
    <name evidence="1" type="ORF">DXV75_08645</name>
</gene>
<name>A0A3D8M8I5_9ALTE</name>
<accession>A0A3D8M8I5</accession>
<evidence type="ECO:0000313" key="1">
    <source>
        <dbReference type="EMBL" id="RDV26134.1"/>
    </source>
</evidence>
<dbReference type="RefSeq" id="WP_115593004.1">
    <property type="nucleotide sequence ID" value="NZ_QRHA01000005.1"/>
</dbReference>
<organism evidence="1 2">
    <name type="scientific">Alteromonas aestuariivivens</name>
    <dbReference type="NCBI Taxonomy" id="1938339"/>
    <lineage>
        <taxon>Bacteria</taxon>
        <taxon>Pseudomonadati</taxon>
        <taxon>Pseudomonadota</taxon>
        <taxon>Gammaproteobacteria</taxon>
        <taxon>Alteromonadales</taxon>
        <taxon>Alteromonadaceae</taxon>
        <taxon>Alteromonas/Salinimonas group</taxon>
        <taxon>Alteromonas</taxon>
    </lineage>
</organism>
<protein>
    <submittedName>
        <fullName evidence="1">Uncharacterized protein</fullName>
    </submittedName>
</protein>
<evidence type="ECO:0000313" key="2">
    <source>
        <dbReference type="Proteomes" id="UP000256561"/>
    </source>
</evidence>
<dbReference type="Proteomes" id="UP000256561">
    <property type="component" value="Unassembled WGS sequence"/>
</dbReference>
<dbReference type="AlphaFoldDB" id="A0A3D8M8I5"/>
<sequence>MSAVETLEKLAIDVNATWEDLTEKQRQEIEMLKASAKVMNLFMTVTDPDSPEEEPVDAPDKES</sequence>
<keyword evidence="2" id="KW-1185">Reference proteome</keyword>